<proteinExistence type="predicted"/>
<dbReference type="PANTHER" id="PTHR10380">
    <property type="entry name" value="CUTICLE PROTEIN"/>
    <property type="match status" value="1"/>
</dbReference>
<protein>
    <submittedName>
        <fullName evidence="1">Uncharacterized protein</fullName>
    </submittedName>
</protein>
<organism evidence="1 2">
    <name type="scientific">Rhodnius prolixus</name>
    <name type="common">Triatomid bug</name>
    <dbReference type="NCBI Taxonomy" id="13249"/>
    <lineage>
        <taxon>Eukaryota</taxon>
        <taxon>Metazoa</taxon>
        <taxon>Ecdysozoa</taxon>
        <taxon>Arthropoda</taxon>
        <taxon>Hexapoda</taxon>
        <taxon>Insecta</taxon>
        <taxon>Pterygota</taxon>
        <taxon>Neoptera</taxon>
        <taxon>Paraneoptera</taxon>
        <taxon>Hemiptera</taxon>
        <taxon>Heteroptera</taxon>
        <taxon>Panheteroptera</taxon>
        <taxon>Cimicomorpha</taxon>
        <taxon>Reduviidae</taxon>
        <taxon>Triatominae</taxon>
        <taxon>Rhodnius</taxon>
    </lineage>
</organism>
<dbReference type="eggNOG" id="ENOG502S1RB">
    <property type="taxonomic scope" value="Eukaryota"/>
</dbReference>
<dbReference type="InterPro" id="IPR000618">
    <property type="entry name" value="Insect_cuticle"/>
</dbReference>
<dbReference type="PROSITE" id="PS00233">
    <property type="entry name" value="CHIT_BIND_RR_1"/>
    <property type="match status" value="1"/>
</dbReference>
<reference evidence="1" key="1">
    <citation type="submission" date="2015-05" db="UniProtKB">
        <authorList>
            <consortium name="EnsemblMetazoa"/>
        </authorList>
    </citation>
    <scope>IDENTIFICATION</scope>
</reference>
<dbReference type="EMBL" id="ACPB03013910">
    <property type="status" value="NOT_ANNOTATED_CDS"/>
    <property type="molecule type" value="Genomic_DNA"/>
</dbReference>
<sequence>MNLLFKILILIAAVKTIVTQDGFTDENRPYEFGFNIEGYQHRHEKKDEKGIIMGEFGFITADGVYHLTVYATDENGNFKILKMKNTYIGLRKTQQQGKTEYPNFQQNKNLPVANADKNVKFPKQFETNVGLINQNVIAKNQFGKDNKFSDPFNKLGRTLDKEKINVNNDPNSKYHFKKMNVSDLMAILYKFNYTLTYHGHNEMGNRAGEKNGSYFFNGRDGFGRDVKYLANEFGYQPNITLVELNINDTPKEETEKELTKLLGNEFIWYY</sequence>
<evidence type="ECO:0000313" key="1">
    <source>
        <dbReference type="EnsemblMetazoa" id="RPRC006602-PA"/>
    </source>
</evidence>
<name>T1HRD2_RHOPR</name>
<dbReference type="GO" id="GO:0008010">
    <property type="term" value="F:structural constituent of chitin-based larval cuticle"/>
    <property type="evidence" value="ECO:0007669"/>
    <property type="project" value="TreeGrafter"/>
</dbReference>
<keyword evidence="2" id="KW-1185">Reference proteome</keyword>
<dbReference type="EnsemblMetazoa" id="RPRC006602-RA">
    <property type="protein sequence ID" value="RPRC006602-PA"/>
    <property type="gene ID" value="RPRC006602"/>
</dbReference>
<dbReference type="Pfam" id="PF00379">
    <property type="entry name" value="Chitin_bind_4"/>
    <property type="match status" value="2"/>
</dbReference>
<dbReference type="PANTHER" id="PTHR10380:SF119">
    <property type="entry name" value="PROTEIN LETHAL(3)MALIGNANT BLOOD NEOPLASM 1"/>
    <property type="match status" value="1"/>
</dbReference>
<dbReference type="EMBL" id="ACPB03013909">
    <property type="status" value="NOT_ANNOTATED_CDS"/>
    <property type="molecule type" value="Genomic_DNA"/>
</dbReference>
<dbReference type="InterPro" id="IPR031311">
    <property type="entry name" value="CHIT_BIND_RR_consensus"/>
</dbReference>
<dbReference type="AlphaFoldDB" id="T1HRD2"/>
<dbReference type="Proteomes" id="UP000015103">
    <property type="component" value="Unassembled WGS sequence"/>
</dbReference>
<dbReference type="InterPro" id="IPR050468">
    <property type="entry name" value="Cuticle_Struct_Prot"/>
</dbReference>
<evidence type="ECO:0000313" key="2">
    <source>
        <dbReference type="Proteomes" id="UP000015103"/>
    </source>
</evidence>
<dbReference type="HOGENOM" id="CLU_035937_0_0_1"/>
<dbReference type="VEuPathDB" id="VectorBase:RPRC006602"/>
<accession>T1HRD2</accession>
<dbReference type="OMA" id="NYSITTH"/>
<dbReference type="PROSITE" id="PS51155">
    <property type="entry name" value="CHIT_BIND_RR_2"/>
    <property type="match status" value="1"/>
</dbReference>
<dbReference type="GO" id="GO:0062129">
    <property type="term" value="C:chitin-based extracellular matrix"/>
    <property type="evidence" value="ECO:0007669"/>
    <property type="project" value="TreeGrafter"/>
</dbReference>
<dbReference type="InParanoid" id="T1HRD2"/>